<name>A0ABV2D738_9HYPH</name>
<evidence type="ECO:0000313" key="2">
    <source>
        <dbReference type="Proteomes" id="UP001548832"/>
    </source>
</evidence>
<dbReference type="EMBL" id="JBEWSZ010000001">
    <property type="protein sequence ID" value="MET2825841.1"/>
    <property type="molecule type" value="Genomic_DNA"/>
</dbReference>
<accession>A0ABV2D738</accession>
<evidence type="ECO:0000313" key="1">
    <source>
        <dbReference type="EMBL" id="MET2825841.1"/>
    </source>
</evidence>
<reference evidence="1 2" key="1">
    <citation type="submission" date="2024-06" db="EMBL/GenBank/DDBJ databases">
        <authorList>
            <person name="Kim D.-U."/>
        </authorList>
    </citation>
    <scope>NUCLEOTIDE SEQUENCE [LARGE SCALE GENOMIC DNA]</scope>
    <source>
        <strain evidence="1 2">KACC15460</strain>
    </source>
</reference>
<sequence length="160" mass="17909">MDERLYAMWVQINRTCFDGQLEPLSAIGFEELSGPNGIGAHGKYVLQSKCIMIDKLFEFSEDDRLAGDDEALAKAEIACRLMVHEMIHQALYQHKKPNPGGHGNSFFDEAQRIANLTGDDAPTLETANRWPIHSHFMDAMGRIILNARSANESDDSSEKD</sequence>
<dbReference type="RefSeq" id="WP_354457918.1">
    <property type="nucleotide sequence ID" value="NZ_JBEWSZ010000001.1"/>
</dbReference>
<gene>
    <name evidence="1" type="ORF">ABVQ20_02505</name>
</gene>
<comment type="caution">
    <text evidence="1">The sequence shown here is derived from an EMBL/GenBank/DDBJ whole genome shotgun (WGS) entry which is preliminary data.</text>
</comment>
<protein>
    <submittedName>
        <fullName evidence="1">Uncharacterized protein</fullName>
    </submittedName>
</protein>
<dbReference type="Proteomes" id="UP001548832">
    <property type="component" value="Unassembled WGS sequence"/>
</dbReference>
<organism evidence="1 2">
    <name type="scientific">Mesorhizobium shangrilense</name>
    <dbReference type="NCBI Taxonomy" id="460060"/>
    <lineage>
        <taxon>Bacteria</taxon>
        <taxon>Pseudomonadati</taxon>
        <taxon>Pseudomonadota</taxon>
        <taxon>Alphaproteobacteria</taxon>
        <taxon>Hyphomicrobiales</taxon>
        <taxon>Phyllobacteriaceae</taxon>
        <taxon>Mesorhizobium</taxon>
    </lineage>
</organism>
<keyword evidence="2" id="KW-1185">Reference proteome</keyword>
<proteinExistence type="predicted"/>